<proteinExistence type="predicted"/>
<keyword evidence="4" id="KW-1185">Reference proteome</keyword>
<feature type="chain" id="PRO_5038449697" evidence="2">
    <location>
        <begin position="23"/>
        <end position="101"/>
    </location>
</feature>
<dbReference type="InterPro" id="IPR013806">
    <property type="entry name" value="Kringle-like"/>
</dbReference>
<organism evidence="3 4">
    <name type="scientific">Dreissena polymorpha</name>
    <name type="common">Zebra mussel</name>
    <name type="synonym">Mytilus polymorpha</name>
    <dbReference type="NCBI Taxonomy" id="45954"/>
    <lineage>
        <taxon>Eukaryota</taxon>
        <taxon>Metazoa</taxon>
        <taxon>Spiralia</taxon>
        <taxon>Lophotrochozoa</taxon>
        <taxon>Mollusca</taxon>
        <taxon>Bivalvia</taxon>
        <taxon>Autobranchia</taxon>
        <taxon>Heteroconchia</taxon>
        <taxon>Euheterodonta</taxon>
        <taxon>Imparidentia</taxon>
        <taxon>Neoheterodontei</taxon>
        <taxon>Myida</taxon>
        <taxon>Dreissenoidea</taxon>
        <taxon>Dreissenidae</taxon>
        <taxon>Dreissena</taxon>
    </lineage>
</organism>
<dbReference type="Proteomes" id="UP000828390">
    <property type="component" value="Unassembled WGS sequence"/>
</dbReference>
<evidence type="ECO:0000256" key="1">
    <source>
        <dbReference type="ARBA" id="ARBA00023157"/>
    </source>
</evidence>
<dbReference type="SUPFAM" id="SSF57440">
    <property type="entry name" value="Kringle-like"/>
    <property type="match status" value="1"/>
</dbReference>
<keyword evidence="2" id="KW-0732">Signal</keyword>
<gene>
    <name evidence="3" type="ORF">DPMN_069598</name>
</gene>
<evidence type="ECO:0000313" key="4">
    <source>
        <dbReference type="Proteomes" id="UP000828390"/>
    </source>
</evidence>
<dbReference type="Gene3D" id="2.40.20.10">
    <property type="entry name" value="Plasminogen Kringle 4"/>
    <property type="match status" value="1"/>
</dbReference>
<reference evidence="3" key="2">
    <citation type="submission" date="2020-11" db="EMBL/GenBank/DDBJ databases">
        <authorList>
            <person name="McCartney M.A."/>
            <person name="Auch B."/>
            <person name="Kono T."/>
            <person name="Mallez S."/>
            <person name="Becker A."/>
            <person name="Gohl D.M."/>
            <person name="Silverstein K.A.T."/>
            <person name="Koren S."/>
            <person name="Bechman K.B."/>
            <person name="Herman A."/>
            <person name="Abrahante J.E."/>
            <person name="Garbe J."/>
        </authorList>
    </citation>
    <scope>NUCLEOTIDE SEQUENCE</scope>
    <source>
        <strain evidence="3">Duluth1</strain>
        <tissue evidence="3">Whole animal</tissue>
    </source>
</reference>
<feature type="signal peptide" evidence="2">
    <location>
        <begin position="1"/>
        <end position="22"/>
    </location>
</feature>
<dbReference type="AlphaFoldDB" id="A0A9D3YZE6"/>
<accession>A0A9D3YZE6</accession>
<name>A0A9D3YZE6_DREPO</name>
<evidence type="ECO:0000256" key="2">
    <source>
        <dbReference type="SAM" id="SignalP"/>
    </source>
</evidence>
<dbReference type="EMBL" id="JAIWYP010000014">
    <property type="protein sequence ID" value="KAH3710130.1"/>
    <property type="molecule type" value="Genomic_DNA"/>
</dbReference>
<reference evidence="3" key="1">
    <citation type="journal article" date="2019" name="bioRxiv">
        <title>The Genome of the Zebra Mussel, Dreissena polymorpha: A Resource for Invasive Species Research.</title>
        <authorList>
            <person name="McCartney M.A."/>
            <person name="Auch B."/>
            <person name="Kono T."/>
            <person name="Mallez S."/>
            <person name="Zhang Y."/>
            <person name="Obille A."/>
            <person name="Becker A."/>
            <person name="Abrahante J.E."/>
            <person name="Garbe J."/>
            <person name="Badalamenti J.P."/>
            <person name="Herman A."/>
            <person name="Mangelson H."/>
            <person name="Liachko I."/>
            <person name="Sullivan S."/>
            <person name="Sone E.D."/>
            <person name="Koren S."/>
            <person name="Silverstein K.A.T."/>
            <person name="Beckman K.B."/>
            <person name="Gohl D.M."/>
        </authorList>
    </citation>
    <scope>NUCLEOTIDE SEQUENCE</scope>
    <source>
        <strain evidence="3">Duluth1</strain>
        <tissue evidence="3">Whole animal</tissue>
    </source>
</reference>
<sequence>MKALRRSILLLVFLTFSFRIKAFQVSRRGNSYEQYARGNGYRTSNDRFHQSSGQIKRKDCYDGDGTNYRGLMAYDENGQPCIDWADIDGFISEYPNKVIPK</sequence>
<evidence type="ECO:0000313" key="3">
    <source>
        <dbReference type="EMBL" id="KAH3710130.1"/>
    </source>
</evidence>
<comment type="caution">
    <text evidence="3">The sequence shown here is derived from an EMBL/GenBank/DDBJ whole genome shotgun (WGS) entry which is preliminary data.</text>
</comment>
<dbReference type="InterPro" id="IPR038178">
    <property type="entry name" value="Kringle_sf"/>
</dbReference>
<protein>
    <submittedName>
        <fullName evidence="3">Uncharacterized protein</fullName>
    </submittedName>
</protein>
<keyword evidence="1" id="KW-1015">Disulfide bond</keyword>